<sequence length="1010" mass="117531">MIPVQLEIQGLYSYREKETIDFEPLTAAGLFGIFGAVGSGKSSILEAILLALYGSTERLSDRGEKNSMVNLQSDQVLIRFIFRSGKNNSQTYLARYEAKRNKKDPEKVDPANHIFYHQVDGNWEALEQKAEEIVGMKKDHFKQTVIIPQGKFREFIDLTPGPRAEMMKELFGLERFDLASKTGSLLRQVKDEKIRLDTKIQSLEEYSEEGLASQNEKLESQKLELKQSSEKVSKLDLAVKSQEKFREKHHAWVEFSQMKRELLNQKPQIEKQRQLHRDFITAKSHLRPVWYQLRDQRIDAEKYRVSIIDCERFAVEFEKELAEEKNQEKELREKNQKRPEREGKIRDLKKVLEIKELKEKLRSAEQELEQILPSITTLQNQRKDLEQKLRESESQLGKLAATDANHLASLKNQLHTWSDLETQLAQKNKLISQFEREERKVSESLNSLLTQIPSEFQQLEDWLKSQQAEIRKWEEKREAILRKSGLHSHAHLLEDGKPCPLCGSIEHPDPLEKSSQNQAQKEIELKISKEKEQLEKILLIRQQLKEQEIYLQNHQENLKRNRQEKSTISDKLGQITQGLAAQDIDNQQTLNEQIQLLENESQIREKTLSDIQKIRQESDQVQKNLDQSQDKVQQAQMKKGNLQTAIQSKQDEIKDRDFCQAFFEKTPEDIQRGIYKVEKDIHEAVLALESKQKFLQELQTKAATNLADLKNFKNSFESAQTKIEKLENEFESLKEEHGFPDEEALIRLFEHSLDAEKIAKEIQQFDQQLALAESRIEELEKEKDVIEFDEEAFVKLAAQHQLTLSMNKELQERVVLLQQEVKTTSQKLEEKKILFQELETVEKRESYLRELEKLFKGSGFVKYVSSIYLKELCHTANQRFMKLSKNSLSLEIDEDNTFWVIDYLNGGKKRLLKTLSGGQTFQASLCLALALAEKVKALNQADQSFFFLDEGFGALDRNSLRVVFETLKSLRHENRIVGIISHVEELQQEIGVYAQVELDPETGSKVSYSY</sequence>
<feature type="coiled-coil region" evidence="1">
    <location>
        <begin position="314"/>
        <end position="483"/>
    </location>
</feature>
<organism evidence="3 4">
    <name type="scientific">Algoriphagus hitonicola</name>
    <dbReference type="NCBI Taxonomy" id="435880"/>
    <lineage>
        <taxon>Bacteria</taxon>
        <taxon>Pseudomonadati</taxon>
        <taxon>Bacteroidota</taxon>
        <taxon>Cytophagia</taxon>
        <taxon>Cytophagales</taxon>
        <taxon>Cyclobacteriaceae</taxon>
        <taxon>Algoriphagus</taxon>
    </lineage>
</organism>
<feature type="coiled-coil region" evidence="1">
    <location>
        <begin position="527"/>
        <end position="652"/>
    </location>
</feature>
<dbReference type="Pfam" id="PF13476">
    <property type="entry name" value="AAA_23"/>
    <property type="match status" value="1"/>
</dbReference>
<keyword evidence="3" id="KW-0378">Hydrolase</keyword>
<keyword evidence="3" id="KW-0540">Nuclease</keyword>
<dbReference type="OrthoDB" id="9795626at2"/>
<dbReference type="STRING" id="435880.SAMN04487988_107178"/>
<keyword evidence="3" id="KW-0269">Exonuclease</keyword>
<evidence type="ECO:0000259" key="2">
    <source>
        <dbReference type="Pfam" id="PF13476"/>
    </source>
</evidence>
<keyword evidence="1" id="KW-0175">Coiled coil</keyword>
<dbReference type="InterPro" id="IPR038729">
    <property type="entry name" value="Rad50/SbcC_AAA"/>
</dbReference>
<dbReference type="InterPro" id="IPR027417">
    <property type="entry name" value="P-loop_NTPase"/>
</dbReference>
<dbReference type="PANTHER" id="PTHR32114:SF2">
    <property type="entry name" value="ABC TRANSPORTER ABCH.3"/>
    <property type="match status" value="1"/>
</dbReference>
<dbReference type="AlphaFoldDB" id="A0A1I2UCV8"/>
<accession>A0A1I2UCV8</accession>
<dbReference type="Gene3D" id="3.40.50.300">
    <property type="entry name" value="P-loop containing nucleotide triphosphate hydrolases"/>
    <property type="match status" value="2"/>
</dbReference>
<evidence type="ECO:0000256" key="1">
    <source>
        <dbReference type="SAM" id="Coils"/>
    </source>
</evidence>
<protein>
    <submittedName>
        <fullName evidence="3">Exonuclease SbcC</fullName>
    </submittedName>
</protein>
<dbReference type="GO" id="GO:0006302">
    <property type="term" value="P:double-strand break repair"/>
    <property type="evidence" value="ECO:0007669"/>
    <property type="project" value="InterPro"/>
</dbReference>
<dbReference type="SUPFAM" id="SSF52540">
    <property type="entry name" value="P-loop containing nucleoside triphosphate hydrolases"/>
    <property type="match status" value="2"/>
</dbReference>
<evidence type="ECO:0000313" key="4">
    <source>
        <dbReference type="Proteomes" id="UP000199642"/>
    </source>
</evidence>
<dbReference type="GO" id="GO:0004527">
    <property type="term" value="F:exonuclease activity"/>
    <property type="evidence" value="ECO:0007669"/>
    <property type="project" value="UniProtKB-KW"/>
</dbReference>
<dbReference type="GO" id="GO:0016887">
    <property type="term" value="F:ATP hydrolysis activity"/>
    <property type="evidence" value="ECO:0007669"/>
    <property type="project" value="InterPro"/>
</dbReference>
<feature type="coiled-coil region" evidence="1">
    <location>
        <begin position="709"/>
        <end position="827"/>
    </location>
</feature>
<dbReference type="Proteomes" id="UP000199642">
    <property type="component" value="Unassembled WGS sequence"/>
</dbReference>
<keyword evidence="4" id="KW-1185">Reference proteome</keyword>
<name>A0A1I2UCV8_9BACT</name>
<dbReference type="EMBL" id="FOPC01000007">
    <property type="protein sequence ID" value="SFG74982.1"/>
    <property type="molecule type" value="Genomic_DNA"/>
</dbReference>
<dbReference type="Pfam" id="PF13558">
    <property type="entry name" value="SbcC_Walker_B"/>
    <property type="match status" value="1"/>
</dbReference>
<feature type="coiled-coil region" evidence="1">
    <location>
        <begin position="186"/>
        <end position="235"/>
    </location>
</feature>
<dbReference type="RefSeq" id="WP_092791720.1">
    <property type="nucleotide sequence ID" value="NZ_FOPC01000007.1"/>
</dbReference>
<reference evidence="4" key="1">
    <citation type="submission" date="2016-10" db="EMBL/GenBank/DDBJ databases">
        <authorList>
            <person name="Varghese N."/>
            <person name="Submissions S."/>
        </authorList>
    </citation>
    <scope>NUCLEOTIDE SEQUENCE [LARGE SCALE GENOMIC DNA]</scope>
    <source>
        <strain evidence="4">DSM 19315</strain>
    </source>
</reference>
<gene>
    <name evidence="3" type="ORF">SAMN04487988_107178</name>
</gene>
<evidence type="ECO:0000313" key="3">
    <source>
        <dbReference type="EMBL" id="SFG74982.1"/>
    </source>
</evidence>
<feature type="domain" description="Rad50/SbcC-type AAA" evidence="2">
    <location>
        <begin position="5"/>
        <end position="230"/>
    </location>
</feature>
<dbReference type="PANTHER" id="PTHR32114">
    <property type="entry name" value="ABC TRANSPORTER ABCH.3"/>
    <property type="match status" value="1"/>
</dbReference>
<proteinExistence type="predicted"/>